<organism evidence="9 10">
    <name type="scientific">Limosilactobacillus coleohominis 101-4-CHN</name>
    <dbReference type="NCBI Taxonomy" id="575594"/>
    <lineage>
        <taxon>Bacteria</taxon>
        <taxon>Bacillati</taxon>
        <taxon>Bacillota</taxon>
        <taxon>Bacilli</taxon>
        <taxon>Lactobacillales</taxon>
        <taxon>Lactobacillaceae</taxon>
        <taxon>Limosilactobacillus</taxon>
    </lineage>
</organism>
<dbReference type="InterPro" id="IPR042088">
    <property type="entry name" value="OligoPept_F_C"/>
</dbReference>
<keyword evidence="1 6" id="KW-0645">Protease</keyword>
<protein>
    <recommendedName>
        <fullName evidence="6">Oligopeptidase F</fullName>
        <ecNumber evidence="6">3.4.24.-</ecNumber>
    </recommendedName>
</protein>
<gene>
    <name evidence="9" type="primary">pepF</name>
    <name evidence="9" type="ORF">HMPREF0501_01446</name>
</gene>
<comment type="cofactor">
    <cofactor evidence="6">
        <name>Zn(2+)</name>
        <dbReference type="ChEBI" id="CHEBI:29105"/>
    </cofactor>
    <text evidence="6">Binds 1 zinc ion.</text>
</comment>
<evidence type="ECO:0000256" key="6">
    <source>
        <dbReference type="RuleBase" id="RU368091"/>
    </source>
</evidence>
<dbReference type="GO" id="GO:0006508">
    <property type="term" value="P:proteolysis"/>
    <property type="evidence" value="ECO:0007669"/>
    <property type="project" value="UniProtKB-KW"/>
</dbReference>
<feature type="domain" description="Peptidase M3A/M3B catalytic" evidence="7">
    <location>
        <begin position="208"/>
        <end position="588"/>
    </location>
</feature>
<dbReference type="eggNOG" id="COG1164">
    <property type="taxonomic scope" value="Bacteria"/>
</dbReference>
<dbReference type="EMBL" id="GG698806">
    <property type="protein sequence ID" value="EEU29652.1"/>
    <property type="molecule type" value="Genomic_DNA"/>
</dbReference>
<dbReference type="RefSeq" id="WP_006917383.1">
    <property type="nucleotide sequence ID" value="NZ_GG698806.1"/>
</dbReference>
<dbReference type="GO" id="GO:0006518">
    <property type="term" value="P:peptide metabolic process"/>
    <property type="evidence" value="ECO:0007669"/>
    <property type="project" value="TreeGrafter"/>
</dbReference>
<dbReference type="PANTHER" id="PTHR11804">
    <property type="entry name" value="PROTEASE M3 THIMET OLIGOPEPTIDASE-RELATED"/>
    <property type="match status" value="1"/>
</dbReference>
<evidence type="ECO:0000256" key="5">
    <source>
        <dbReference type="ARBA" id="ARBA00023049"/>
    </source>
</evidence>
<keyword evidence="2 6" id="KW-0479">Metal-binding</keyword>
<evidence type="ECO:0000259" key="8">
    <source>
        <dbReference type="Pfam" id="PF08439"/>
    </source>
</evidence>
<dbReference type="SUPFAM" id="SSF55486">
    <property type="entry name" value="Metalloproteases ('zincins'), catalytic domain"/>
    <property type="match status" value="1"/>
</dbReference>
<accession>C7XXN2</accession>
<keyword evidence="4 6" id="KW-0862">Zinc</keyword>
<dbReference type="Gene3D" id="1.10.287.830">
    <property type="entry name" value="putative peptidase helix hairpin domain like"/>
    <property type="match status" value="1"/>
</dbReference>
<keyword evidence="10" id="KW-1185">Reference proteome</keyword>
<dbReference type="Gene3D" id="1.20.140.70">
    <property type="entry name" value="Oligopeptidase f, N-terminal domain"/>
    <property type="match status" value="1"/>
</dbReference>
<feature type="domain" description="Oligopeptidase F N-terminal" evidence="8">
    <location>
        <begin position="118"/>
        <end position="187"/>
    </location>
</feature>
<proteinExistence type="inferred from homology"/>
<dbReference type="AlphaFoldDB" id="C7XXN2"/>
<sequence length="605" mass="69303">MSEKQQLPSREEVPTALKWDLTLLYPNDDAMQEQLQATVKKANELHQLAGKLAADDGQTLLQALQAAKVINEELEREYVYAFLRRDSDTTDAAATELYGKAATAATEIETVLSFMDPEIVSLDQHLLDHWLVEVAGLDEFKYALEQVRLQKGHVLTVSEEQLLSQLSRSLDSAETIYNTLNDADLHFGTIKNEQGNEVELTHGNRSQFTESLDRNVRKAAVLAYQKPYHELRNTFAATLNSFIDSRNSIAELRHYKSARQAALSVNQIDERVYDTLVKTVNQHLDLAHRWYGIKKRALHLDPFYQYDIGVPLAGKDRLRTTFEQGKQLVLDAMKVMGPDYRKGLQEEFDHRWIDAAENRGKRSGGYQVGVYQANPFILLNWTDKLYSTFVLAHESGHAMHSWFSQHAQPSEYADAPIFLAEVASTFNENILTEYLLQKYQDDRQLQIFILEQSINGFIGSIYRQTQFAEFENTAYREQQSGRTLTADYLDRMNRKLVEKYYGPTVKLVGTDTQSWAYVPHFYMNYYVYQYATSWAIATALSERVWTKQDGALDRYLAFLKAGGSADPVTILRRAGVNVTNGQYLEDALHVLKKRLDQIEQLLDLE</sequence>
<name>C7XXN2_9LACO</name>
<dbReference type="Gene3D" id="1.10.1370.20">
    <property type="entry name" value="Oligoendopeptidase f, C-terminal domain"/>
    <property type="match status" value="1"/>
</dbReference>
<dbReference type="NCBIfam" id="TIGR00181">
    <property type="entry name" value="pepF"/>
    <property type="match status" value="1"/>
</dbReference>
<evidence type="ECO:0000259" key="7">
    <source>
        <dbReference type="Pfam" id="PF01432"/>
    </source>
</evidence>
<dbReference type="HOGENOM" id="CLU_021290_2_0_9"/>
<comment type="function">
    <text evidence="6">Has oligopeptidase activity and degrades a variety of small bioactive peptides.</text>
</comment>
<dbReference type="InterPro" id="IPR004438">
    <property type="entry name" value="Peptidase_M3B"/>
</dbReference>
<evidence type="ECO:0000256" key="1">
    <source>
        <dbReference type="ARBA" id="ARBA00022670"/>
    </source>
</evidence>
<dbReference type="STRING" id="575594.HMPREF0501_01446"/>
<evidence type="ECO:0000313" key="10">
    <source>
        <dbReference type="Proteomes" id="UP000003987"/>
    </source>
</evidence>
<dbReference type="PANTHER" id="PTHR11804:SF84">
    <property type="entry name" value="SACCHAROLYSIN"/>
    <property type="match status" value="1"/>
</dbReference>
<dbReference type="InterPro" id="IPR001567">
    <property type="entry name" value="Pept_M3A_M3B_dom"/>
</dbReference>
<reference evidence="9 10" key="1">
    <citation type="submission" date="2009-06" db="EMBL/GenBank/DDBJ databases">
        <title>The Genome Sequence of Lactobacillus coleohominis strain 101-4-CHN.</title>
        <authorList>
            <consortium name="The Broad Institute Genome Sequencing Platform"/>
            <person name="Ward D."/>
            <person name="Young S.K."/>
            <person name="Zeng Q."/>
            <person name="Koehrsen M."/>
            <person name="Alvarado L."/>
            <person name="Berlin A."/>
            <person name="Borenstein D."/>
            <person name="Chen Z."/>
            <person name="Engels R."/>
            <person name="Freedman E."/>
            <person name="Gellesch M."/>
            <person name="Goldberg J."/>
            <person name="Griggs A."/>
            <person name="Gujja S."/>
            <person name="Heiman D."/>
            <person name="Hepburn T."/>
            <person name="Howarth C."/>
            <person name="Jen D."/>
            <person name="Larson L."/>
            <person name="Lewis B."/>
            <person name="Mehta T."/>
            <person name="Park D."/>
            <person name="Pearson M."/>
            <person name="Roberts A."/>
            <person name="Saif S."/>
            <person name="Shea T."/>
            <person name="Shenoy N."/>
            <person name="Sisk P."/>
            <person name="Stolte C."/>
            <person name="Sykes S."/>
            <person name="Walk T."/>
            <person name="White J."/>
            <person name="Yandava C."/>
            <person name="Liu Y."/>
            <person name="Xu Q."/>
            <person name="Lander E."/>
            <person name="Nusbaum C."/>
            <person name="Galagan J."/>
            <person name="Birren B."/>
        </authorList>
    </citation>
    <scope>NUCLEOTIDE SEQUENCE [LARGE SCALE GENOMIC DNA]</scope>
    <source>
        <strain evidence="9 10">101-4-CHN</strain>
    </source>
</reference>
<dbReference type="Pfam" id="PF01432">
    <property type="entry name" value="Peptidase_M3"/>
    <property type="match status" value="1"/>
</dbReference>
<dbReference type="GO" id="GO:0046872">
    <property type="term" value="F:metal ion binding"/>
    <property type="evidence" value="ECO:0007669"/>
    <property type="project" value="UniProtKB-UniRule"/>
</dbReference>
<evidence type="ECO:0000256" key="2">
    <source>
        <dbReference type="ARBA" id="ARBA00022723"/>
    </source>
</evidence>
<dbReference type="Proteomes" id="UP000003987">
    <property type="component" value="Unassembled WGS sequence"/>
</dbReference>
<comment type="similarity">
    <text evidence="6">Belongs to the peptidase M3B family.</text>
</comment>
<dbReference type="InterPro" id="IPR045090">
    <property type="entry name" value="Pept_M3A_M3B"/>
</dbReference>
<dbReference type="CDD" id="cd09608">
    <property type="entry name" value="M3B_PepF"/>
    <property type="match status" value="1"/>
</dbReference>
<dbReference type="InterPro" id="IPR013647">
    <property type="entry name" value="OligopepF_N_dom"/>
</dbReference>
<dbReference type="EC" id="3.4.24.-" evidence="6"/>
<dbReference type="GO" id="GO:0004222">
    <property type="term" value="F:metalloendopeptidase activity"/>
    <property type="evidence" value="ECO:0007669"/>
    <property type="project" value="UniProtKB-UniRule"/>
</dbReference>
<evidence type="ECO:0000256" key="3">
    <source>
        <dbReference type="ARBA" id="ARBA00022801"/>
    </source>
</evidence>
<dbReference type="OrthoDB" id="9766487at2"/>
<keyword evidence="5 6" id="KW-0482">Metalloprotease</keyword>
<evidence type="ECO:0000313" key="9">
    <source>
        <dbReference type="EMBL" id="EEU29652.1"/>
    </source>
</evidence>
<keyword evidence="3 6" id="KW-0378">Hydrolase</keyword>
<evidence type="ECO:0000256" key="4">
    <source>
        <dbReference type="ARBA" id="ARBA00022833"/>
    </source>
</evidence>
<dbReference type="Pfam" id="PF08439">
    <property type="entry name" value="Peptidase_M3_N"/>
    <property type="match status" value="1"/>
</dbReference>